<keyword evidence="9 10" id="KW-0456">Lyase</keyword>
<dbReference type="Pfam" id="PF01265">
    <property type="entry name" value="Cyto_heme_lyase"/>
    <property type="match status" value="1"/>
</dbReference>
<comment type="function">
    <text evidence="10">Lyase that catalyzes the covalent linking of the heme group to the cytochrome C apoprotein to produce the mature functional cytochrome.</text>
</comment>
<dbReference type="InterPro" id="IPR000511">
    <property type="entry name" value="Holocyt_c/c1_synthase"/>
</dbReference>
<evidence type="ECO:0000313" key="11">
    <source>
        <dbReference type="EMBL" id="KND97133.1"/>
    </source>
</evidence>
<sequence length="258" mass="29470">MGSLLLPHFKIMGEESKCPVDHSQRSTWMEKMGKLTPQVEPQSNPEASSCPVDHTARSRWLNSVKVSSQGAPEDLEVEGCSSDKLKEEPVLETASNLPLDREISSIPRTDTRTNWIYPSQKQFFEAMKRKKWNPEANDMLTVVPIHNHVNELAWRHILNWERSHLEESKQKCGGISLTSFKGDLKKLTPRAWIKSTLLGQEKPFDRHDWTVDRCGVEVPYVLDFYSAGEKGGVFVDVRPKIDSWEGFKLRISRALGWA</sequence>
<dbReference type="VEuPathDB" id="FungiDB:CJJ09_003648"/>
<keyword evidence="4 10" id="KW-0479">Metal-binding</keyword>
<evidence type="ECO:0000256" key="8">
    <source>
        <dbReference type="ARBA" id="ARBA00023136"/>
    </source>
</evidence>
<evidence type="ECO:0000256" key="7">
    <source>
        <dbReference type="ARBA" id="ARBA00023128"/>
    </source>
</evidence>
<keyword evidence="3 10" id="KW-0349">Heme</keyword>
<name>A0A0L0NSW8_CANAR</name>
<evidence type="ECO:0000256" key="2">
    <source>
        <dbReference type="ARBA" id="ARBA00007255"/>
    </source>
</evidence>
<protein>
    <recommendedName>
        <fullName evidence="10">Holocytochrome c-type synthase</fullName>
        <ecNumber evidence="10">4.4.1.17</ecNumber>
    </recommendedName>
</protein>
<evidence type="ECO:0000256" key="5">
    <source>
        <dbReference type="ARBA" id="ARBA00022792"/>
    </source>
</evidence>
<reference evidence="12" key="1">
    <citation type="journal article" date="2015" name="BMC Genomics">
        <title>Draft genome of a commonly misdiagnosed multidrug resistant pathogen Candida auris.</title>
        <authorList>
            <person name="Chatterjee S."/>
            <person name="Alampalli S.V."/>
            <person name="Nageshan R.K."/>
            <person name="Chettiar S.T."/>
            <person name="Joshi S."/>
            <person name="Tatu U.S."/>
        </authorList>
    </citation>
    <scope>NUCLEOTIDE SEQUENCE [LARGE SCALE GENOMIC DNA]</scope>
    <source>
        <strain evidence="12">6684</strain>
    </source>
</reference>
<dbReference type="GO" id="GO:0005743">
    <property type="term" value="C:mitochondrial inner membrane"/>
    <property type="evidence" value="ECO:0007669"/>
    <property type="project" value="UniProtKB-SubCell"/>
</dbReference>
<dbReference type="VEuPathDB" id="FungiDB:CJJ07_001781"/>
<evidence type="ECO:0000256" key="3">
    <source>
        <dbReference type="ARBA" id="ARBA00022617"/>
    </source>
</evidence>
<keyword evidence="5 10" id="KW-0999">Mitochondrion inner membrane</keyword>
<dbReference type="VEuPathDB" id="FungiDB:B9J08_001393"/>
<dbReference type="PROSITE" id="PS00822">
    <property type="entry name" value="CYTO_HEME_LYASE_2"/>
    <property type="match status" value="1"/>
</dbReference>
<evidence type="ECO:0000256" key="4">
    <source>
        <dbReference type="ARBA" id="ARBA00022723"/>
    </source>
</evidence>
<dbReference type="PROSITE" id="PS00821">
    <property type="entry name" value="CYTO_HEME_LYASE_1"/>
    <property type="match status" value="1"/>
</dbReference>
<dbReference type="VEuPathDB" id="FungiDB:QG37_06339"/>
<accession>A0A0L0NSW8</accession>
<keyword evidence="8 10" id="KW-0472">Membrane</keyword>
<dbReference type="GO" id="GO:0046872">
    <property type="term" value="F:metal ion binding"/>
    <property type="evidence" value="ECO:0007669"/>
    <property type="project" value="UniProtKB-KW"/>
</dbReference>
<comment type="caution">
    <text evidence="11">The sequence shown here is derived from an EMBL/GenBank/DDBJ whole genome shotgun (WGS) entry which is preliminary data.</text>
</comment>
<evidence type="ECO:0000256" key="9">
    <source>
        <dbReference type="ARBA" id="ARBA00023239"/>
    </source>
</evidence>
<evidence type="ECO:0000256" key="1">
    <source>
        <dbReference type="ARBA" id="ARBA00004273"/>
    </source>
</evidence>
<dbReference type="Proteomes" id="UP000037122">
    <property type="component" value="Unassembled WGS sequence"/>
</dbReference>
<dbReference type="VEuPathDB" id="FungiDB:CJI97_001211"/>
<dbReference type="EC" id="4.4.1.17" evidence="10"/>
<comment type="similarity">
    <text evidence="2 10">Belongs to the cytochrome c-type heme lyase family.</text>
</comment>
<evidence type="ECO:0000256" key="10">
    <source>
        <dbReference type="RuleBase" id="RU363130"/>
    </source>
</evidence>
<evidence type="ECO:0000256" key="6">
    <source>
        <dbReference type="ARBA" id="ARBA00023004"/>
    </source>
</evidence>
<comment type="catalytic activity">
    <reaction evidence="10">
        <text>holo-[cytochrome c] = apo-[cytochrome c] + heme b</text>
        <dbReference type="Rhea" id="RHEA:22648"/>
        <dbReference type="Rhea" id="RHEA-COMP:10725"/>
        <dbReference type="Rhea" id="RHEA-COMP:10726"/>
        <dbReference type="ChEBI" id="CHEBI:29950"/>
        <dbReference type="ChEBI" id="CHEBI:60344"/>
        <dbReference type="ChEBI" id="CHEBI:83739"/>
        <dbReference type="EC" id="4.4.1.17"/>
    </reaction>
</comment>
<gene>
    <name evidence="11" type="ORF">QG37_06339</name>
</gene>
<keyword evidence="7 10" id="KW-0496">Mitochondrion</keyword>
<evidence type="ECO:0000313" key="12">
    <source>
        <dbReference type="Proteomes" id="UP000037122"/>
    </source>
</evidence>
<dbReference type="GO" id="GO:0004408">
    <property type="term" value="F:holocytochrome-c synthase activity"/>
    <property type="evidence" value="ECO:0007669"/>
    <property type="project" value="UniProtKB-EC"/>
</dbReference>
<dbReference type="AlphaFoldDB" id="A0A0L0NSW8"/>
<organism evidence="11 12">
    <name type="scientific">Candidozyma auris</name>
    <name type="common">Yeast</name>
    <name type="synonym">Candida auris</name>
    <dbReference type="NCBI Taxonomy" id="498019"/>
    <lineage>
        <taxon>Eukaryota</taxon>
        <taxon>Fungi</taxon>
        <taxon>Dikarya</taxon>
        <taxon>Ascomycota</taxon>
        <taxon>Saccharomycotina</taxon>
        <taxon>Pichiomycetes</taxon>
        <taxon>Metschnikowiaceae</taxon>
        <taxon>Candidozyma</taxon>
    </lineage>
</organism>
<keyword evidence="6 10" id="KW-0408">Iron</keyword>
<dbReference type="PANTHER" id="PTHR12743:SF0">
    <property type="entry name" value="HOLOCYTOCHROME C-TYPE SYNTHASE"/>
    <property type="match status" value="1"/>
</dbReference>
<proteinExistence type="inferred from homology"/>
<comment type="subcellular location">
    <subcellularLocation>
        <location evidence="1 10">Mitochondrion inner membrane</location>
    </subcellularLocation>
</comment>
<dbReference type="EMBL" id="LGST01000043">
    <property type="protein sequence ID" value="KND97133.1"/>
    <property type="molecule type" value="Genomic_DNA"/>
</dbReference>
<dbReference type="VEuPathDB" id="FungiDB:CJI96_0001247"/>
<dbReference type="PANTHER" id="PTHR12743">
    <property type="entry name" value="CYTOCHROME C1 HEME LYASE"/>
    <property type="match status" value="1"/>
</dbReference>